<organism evidence="2 3">
    <name type="scientific">Reticulomyxa filosa</name>
    <dbReference type="NCBI Taxonomy" id="46433"/>
    <lineage>
        <taxon>Eukaryota</taxon>
        <taxon>Sar</taxon>
        <taxon>Rhizaria</taxon>
        <taxon>Retaria</taxon>
        <taxon>Foraminifera</taxon>
        <taxon>Monothalamids</taxon>
        <taxon>Reticulomyxidae</taxon>
        <taxon>Reticulomyxa</taxon>
    </lineage>
</organism>
<protein>
    <submittedName>
        <fullName evidence="2">Uncharacterized protein</fullName>
    </submittedName>
</protein>
<dbReference type="AlphaFoldDB" id="X6M3Y9"/>
<feature type="compositionally biased region" description="Basic and acidic residues" evidence="1">
    <location>
        <begin position="62"/>
        <end position="82"/>
    </location>
</feature>
<accession>X6M3Y9</accession>
<evidence type="ECO:0000313" key="2">
    <source>
        <dbReference type="EMBL" id="ETO08187.1"/>
    </source>
</evidence>
<name>X6M3Y9_RETFI</name>
<feature type="non-terminal residue" evidence="2">
    <location>
        <position position="1"/>
    </location>
</feature>
<gene>
    <name evidence="2" type="ORF">RFI_29202</name>
</gene>
<evidence type="ECO:0000313" key="3">
    <source>
        <dbReference type="Proteomes" id="UP000023152"/>
    </source>
</evidence>
<dbReference type="Proteomes" id="UP000023152">
    <property type="component" value="Unassembled WGS sequence"/>
</dbReference>
<feature type="region of interest" description="Disordered" evidence="1">
    <location>
        <begin position="54"/>
        <end position="89"/>
    </location>
</feature>
<dbReference type="EMBL" id="ASPP01025274">
    <property type="protein sequence ID" value="ETO08187.1"/>
    <property type="molecule type" value="Genomic_DNA"/>
</dbReference>
<evidence type="ECO:0000256" key="1">
    <source>
        <dbReference type="SAM" id="MobiDB-lite"/>
    </source>
</evidence>
<keyword evidence="3" id="KW-1185">Reference proteome</keyword>
<reference evidence="2 3" key="1">
    <citation type="journal article" date="2013" name="Curr. Biol.">
        <title>The Genome of the Foraminiferan Reticulomyxa filosa.</title>
        <authorList>
            <person name="Glockner G."/>
            <person name="Hulsmann N."/>
            <person name="Schleicher M."/>
            <person name="Noegel A.A."/>
            <person name="Eichinger L."/>
            <person name="Gallinger C."/>
            <person name="Pawlowski J."/>
            <person name="Sierra R."/>
            <person name="Euteneuer U."/>
            <person name="Pillet L."/>
            <person name="Moustafa A."/>
            <person name="Platzer M."/>
            <person name="Groth M."/>
            <person name="Szafranski K."/>
            <person name="Schliwa M."/>
        </authorList>
    </citation>
    <scope>NUCLEOTIDE SEQUENCE [LARGE SCALE GENOMIC DNA]</scope>
</reference>
<proteinExistence type="predicted"/>
<sequence>ICGEVKELCVSPKQHRFGELRTKEEKGYDSQENTISAKHAQWKKQVSAEAINKWQSRLNSNKTEDENEKKNEPEKENNEKKQKPTKLYPIFYQAAQK</sequence>
<comment type="caution">
    <text evidence="2">The sequence shown here is derived from an EMBL/GenBank/DDBJ whole genome shotgun (WGS) entry which is preliminary data.</text>
</comment>